<reference evidence="1" key="1">
    <citation type="submission" date="2019-11" db="EMBL/GenBank/DDBJ databases">
        <title>Nori genome reveals adaptations in red seaweeds to the harsh intertidal environment.</title>
        <authorList>
            <person name="Wang D."/>
            <person name="Mao Y."/>
        </authorList>
    </citation>
    <scope>NUCLEOTIDE SEQUENCE</scope>
    <source>
        <tissue evidence="1">Gametophyte</tissue>
    </source>
</reference>
<name>A0ACC3C3J9_PYRYE</name>
<sequence>MSPTRACATPTCLCLGVTAEALLASLPTLPPSHEADVTAAAAVVAAALGAVDALRSGDDVAAVRLADAAAILGGPDAVAALRPLVAAAETGCRRRQRRRQRRPPPPSSAEGGGGRDGGGEEEQWRAGGPADLSDDPARLEAHPLLEQLGSLAADVHPPPWVPPNRPLVGVHAWVGPPRTHTRLHTDTADNALAQVAGVKVVRLVDPRHTSCLAVPAGDGARGNVAGVDDLVHPAGSGAAAVAAVPYGRVVLRAGDVLHIPAGWWHDVRSVGAAVSVNYWF</sequence>
<evidence type="ECO:0000313" key="1">
    <source>
        <dbReference type="EMBL" id="KAK1864321.1"/>
    </source>
</evidence>
<proteinExistence type="predicted"/>
<gene>
    <name evidence="1" type="ORF">I4F81_006869</name>
</gene>
<organism evidence="1 2">
    <name type="scientific">Pyropia yezoensis</name>
    <name type="common">Susabi-nori</name>
    <name type="synonym">Porphyra yezoensis</name>
    <dbReference type="NCBI Taxonomy" id="2788"/>
    <lineage>
        <taxon>Eukaryota</taxon>
        <taxon>Rhodophyta</taxon>
        <taxon>Bangiophyceae</taxon>
        <taxon>Bangiales</taxon>
        <taxon>Bangiaceae</taxon>
        <taxon>Pyropia</taxon>
    </lineage>
</organism>
<protein>
    <submittedName>
        <fullName evidence="1">Uncharacterized protein</fullName>
    </submittedName>
</protein>
<dbReference type="EMBL" id="CM020619">
    <property type="protein sequence ID" value="KAK1864321.1"/>
    <property type="molecule type" value="Genomic_DNA"/>
</dbReference>
<keyword evidence="2" id="KW-1185">Reference proteome</keyword>
<evidence type="ECO:0000313" key="2">
    <source>
        <dbReference type="Proteomes" id="UP000798662"/>
    </source>
</evidence>
<comment type="caution">
    <text evidence="1">The sequence shown here is derived from an EMBL/GenBank/DDBJ whole genome shotgun (WGS) entry which is preliminary data.</text>
</comment>
<dbReference type="Proteomes" id="UP000798662">
    <property type="component" value="Chromosome 2"/>
</dbReference>
<accession>A0ACC3C3J9</accession>